<dbReference type="Proteomes" id="UP000198982">
    <property type="component" value="Unassembled WGS sequence"/>
</dbReference>
<keyword evidence="3" id="KW-1185">Reference proteome</keyword>
<name>A0A1H4ZD71_9PSED</name>
<organism evidence="2 3">
    <name type="scientific">Pseudomonas saponiphila</name>
    <dbReference type="NCBI Taxonomy" id="556534"/>
    <lineage>
        <taxon>Bacteria</taxon>
        <taxon>Pseudomonadati</taxon>
        <taxon>Pseudomonadota</taxon>
        <taxon>Gammaproteobacteria</taxon>
        <taxon>Pseudomonadales</taxon>
        <taxon>Pseudomonadaceae</taxon>
        <taxon>Pseudomonas</taxon>
    </lineage>
</organism>
<feature type="compositionally biased region" description="Basic and acidic residues" evidence="1">
    <location>
        <begin position="17"/>
        <end position="33"/>
    </location>
</feature>
<gene>
    <name evidence="2" type="ORF">SAMN05216178_6590</name>
</gene>
<dbReference type="AlphaFoldDB" id="A0A1H4ZD71"/>
<evidence type="ECO:0000313" key="2">
    <source>
        <dbReference type="EMBL" id="SED27917.1"/>
    </source>
</evidence>
<feature type="region of interest" description="Disordered" evidence="1">
    <location>
        <begin position="1"/>
        <end position="41"/>
    </location>
</feature>
<proteinExistence type="predicted"/>
<sequence length="41" mass="4583">MQAEAGQEDTYSTQRKTTTDEHKQADPVHKCATEHYAGQCS</sequence>
<dbReference type="EMBL" id="FNTJ01000003">
    <property type="protein sequence ID" value="SED27917.1"/>
    <property type="molecule type" value="Genomic_DNA"/>
</dbReference>
<accession>A0A1H4ZD71</accession>
<protein>
    <submittedName>
        <fullName evidence="2">Uncharacterized protein</fullName>
    </submittedName>
</protein>
<evidence type="ECO:0000313" key="3">
    <source>
        <dbReference type="Proteomes" id="UP000198982"/>
    </source>
</evidence>
<reference evidence="3" key="1">
    <citation type="submission" date="2016-10" db="EMBL/GenBank/DDBJ databases">
        <authorList>
            <person name="Varghese N."/>
            <person name="Submissions S."/>
        </authorList>
    </citation>
    <scope>NUCLEOTIDE SEQUENCE [LARGE SCALE GENOMIC DNA]</scope>
    <source>
        <strain evidence="3">DSM 9751</strain>
    </source>
</reference>
<evidence type="ECO:0000256" key="1">
    <source>
        <dbReference type="SAM" id="MobiDB-lite"/>
    </source>
</evidence>